<organism evidence="7 8">
    <name type="scientific">Maioricimonas rarisocia</name>
    <dbReference type="NCBI Taxonomy" id="2528026"/>
    <lineage>
        <taxon>Bacteria</taxon>
        <taxon>Pseudomonadati</taxon>
        <taxon>Planctomycetota</taxon>
        <taxon>Planctomycetia</taxon>
        <taxon>Planctomycetales</taxon>
        <taxon>Planctomycetaceae</taxon>
        <taxon>Maioricimonas</taxon>
    </lineage>
</organism>
<gene>
    <name evidence="7" type="ORF">Mal4_26420</name>
</gene>
<dbReference type="OrthoDB" id="238655at2"/>
<evidence type="ECO:0000256" key="4">
    <source>
        <dbReference type="ARBA" id="ARBA00022989"/>
    </source>
</evidence>
<evidence type="ECO:0000256" key="5">
    <source>
        <dbReference type="ARBA" id="ARBA00023136"/>
    </source>
</evidence>
<feature type="transmembrane region" description="Helical" evidence="6">
    <location>
        <begin position="49"/>
        <end position="78"/>
    </location>
</feature>
<evidence type="ECO:0000256" key="6">
    <source>
        <dbReference type="SAM" id="Phobius"/>
    </source>
</evidence>
<feature type="transmembrane region" description="Helical" evidence="6">
    <location>
        <begin position="98"/>
        <end position="118"/>
    </location>
</feature>
<feature type="transmembrane region" description="Helical" evidence="6">
    <location>
        <begin position="340"/>
        <end position="363"/>
    </location>
</feature>
<name>A0A517Z752_9PLAN</name>
<protein>
    <submittedName>
        <fullName evidence="7">Putative permease YjgP/YjgQ family protein</fullName>
    </submittedName>
</protein>
<dbReference type="KEGG" id="mri:Mal4_26420"/>
<dbReference type="RefSeq" id="WP_145369610.1">
    <property type="nucleotide sequence ID" value="NZ_CP036275.1"/>
</dbReference>
<dbReference type="AlphaFoldDB" id="A0A517Z752"/>
<sequence length="398" mass="44929">MWSFVPLLQRYIFGEIARIFVLILSCLTVLLIFVGVFQQASETGLGPMLLVRILPFIVASMLPFTIPAALLLTVSLVYGRIAGDQEVTAAKSAGINVLALMWPSFFLGGVLSVGSLLLTDQVIPWAVGNIERTVVLAMEDIFLSQLESDLQFSDPRRGIHIVVAAVDDRRLIQPTIRYVRGERVITMQAEEAQIQLDLNNQQAIVRLRHGYVDVPDGEQNNRVYFDDEVEQAISWESDLRKPKPRHLPIREIRDEIKSIERESKRGDELRAVISAMSLTSGRFDALSQPGVITRREVREQERRFHKLETEIHSRYALACSCLFFVLLGSPFAILKAKSQFLTSFIFCFGPIVGGYYPLIVGLMAQAKRGNVDPMWSMWIGNLLLGIAAWFAIRRVMRH</sequence>
<reference evidence="7 8" key="1">
    <citation type="submission" date="2019-02" db="EMBL/GenBank/DDBJ databases">
        <title>Deep-cultivation of Planctomycetes and their phenomic and genomic characterization uncovers novel biology.</title>
        <authorList>
            <person name="Wiegand S."/>
            <person name="Jogler M."/>
            <person name="Boedeker C."/>
            <person name="Pinto D."/>
            <person name="Vollmers J."/>
            <person name="Rivas-Marin E."/>
            <person name="Kohn T."/>
            <person name="Peeters S.H."/>
            <person name="Heuer A."/>
            <person name="Rast P."/>
            <person name="Oberbeckmann S."/>
            <person name="Bunk B."/>
            <person name="Jeske O."/>
            <person name="Meyerdierks A."/>
            <person name="Storesund J.E."/>
            <person name="Kallscheuer N."/>
            <person name="Luecker S."/>
            <person name="Lage O.M."/>
            <person name="Pohl T."/>
            <person name="Merkel B.J."/>
            <person name="Hornburger P."/>
            <person name="Mueller R.-W."/>
            <person name="Bruemmer F."/>
            <person name="Labrenz M."/>
            <person name="Spormann A.M."/>
            <person name="Op den Camp H."/>
            <person name="Overmann J."/>
            <person name="Amann R."/>
            <person name="Jetten M.S.M."/>
            <person name="Mascher T."/>
            <person name="Medema M.H."/>
            <person name="Devos D.P."/>
            <person name="Kaster A.-K."/>
            <person name="Ovreas L."/>
            <person name="Rohde M."/>
            <person name="Galperin M.Y."/>
            <person name="Jogler C."/>
        </authorList>
    </citation>
    <scope>NUCLEOTIDE SEQUENCE [LARGE SCALE GENOMIC DNA]</scope>
    <source>
        <strain evidence="7 8">Mal4</strain>
    </source>
</reference>
<evidence type="ECO:0000256" key="2">
    <source>
        <dbReference type="ARBA" id="ARBA00022475"/>
    </source>
</evidence>
<keyword evidence="3 6" id="KW-0812">Transmembrane</keyword>
<keyword evidence="4 6" id="KW-1133">Transmembrane helix</keyword>
<keyword evidence="8" id="KW-1185">Reference proteome</keyword>
<evidence type="ECO:0000256" key="3">
    <source>
        <dbReference type="ARBA" id="ARBA00022692"/>
    </source>
</evidence>
<dbReference type="Pfam" id="PF03739">
    <property type="entry name" value="LptF_LptG"/>
    <property type="match status" value="1"/>
</dbReference>
<feature type="transmembrane region" description="Helical" evidence="6">
    <location>
        <begin position="16"/>
        <end position="37"/>
    </location>
</feature>
<dbReference type="GO" id="GO:0043190">
    <property type="term" value="C:ATP-binding cassette (ABC) transporter complex"/>
    <property type="evidence" value="ECO:0007669"/>
    <property type="project" value="TreeGrafter"/>
</dbReference>
<dbReference type="GO" id="GO:0015920">
    <property type="term" value="P:lipopolysaccharide transport"/>
    <property type="evidence" value="ECO:0007669"/>
    <property type="project" value="TreeGrafter"/>
</dbReference>
<dbReference type="Proteomes" id="UP000320496">
    <property type="component" value="Chromosome"/>
</dbReference>
<keyword evidence="5 6" id="KW-0472">Membrane</keyword>
<feature type="transmembrane region" description="Helical" evidence="6">
    <location>
        <begin position="375"/>
        <end position="392"/>
    </location>
</feature>
<evidence type="ECO:0000256" key="1">
    <source>
        <dbReference type="ARBA" id="ARBA00004651"/>
    </source>
</evidence>
<dbReference type="PANTHER" id="PTHR33529">
    <property type="entry name" value="SLR0882 PROTEIN-RELATED"/>
    <property type="match status" value="1"/>
</dbReference>
<evidence type="ECO:0000313" key="8">
    <source>
        <dbReference type="Proteomes" id="UP000320496"/>
    </source>
</evidence>
<dbReference type="InterPro" id="IPR005495">
    <property type="entry name" value="LptG/LptF_permease"/>
</dbReference>
<comment type="subcellular location">
    <subcellularLocation>
        <location evidence="1">Cell membrane</location>
        <topology evidence="1">Multi-pass membrane protein</topology>
    </subcellularLocation>
</comment>
<evidence type="ECO:0000313" key="7">
    <source>
        <dbReference type="EMBL" id="QDU38315.1"/>
    </source>
</evidence>
<feature type="transmembrane region" description="Helical" evidence="6">
    <location>
        <begin position="315"/>
        <end position="334"/>
    </location>
</feature>
<dbReference type="EMBL" id="CP036275">
    <property type="protein sequence ID" value="QDU38315.1"/>
    <property type="molecule type" value="Genomic_DNA"/>
</dbReference>
<proteinExistence type="predicted"/>
<accession>A0A517Z752</accession>
<dbReference type="PANTHER" id="PTHR33529:SF6">
    <property type="entry name" value="YJGP_YJGQ FAMILY PERMEASE"/>
    <property type="match status" value="1"/>
</dbReference>
<keyword evidence="2" id="KW-1003">Cell membrane</keyword>